<dbReference type="Proteomes" id="UP001519460">
    <property type="component" value="Unassembled WGS sequence"/>
</dbReference>
<protein>
    <submittedName>
        <fullName evidence="1">Uncharacterized protein</fullName>
    </submittedName>
</protein>
<comment type="caution">
    <text evidence="1">The sequence shown here is derived from an EMBL/GenBank/DDBJ whole genome shotgun (WGS) entry which is preliminary data.</text>
</comment>
<keyword evidence="2" id="KW-1185">Reference proteome</keyword>
<evidence type="ECO:0000313" key="1">
    <source>
        <dbReference type="EMBL" id="KAK7484108.1"/>
    </source>
</evidence>
<accession>A0ABD0KAI8</accession>
<evidence type="ECO:0000313" key="2">
    <source>
        <dbReference type="Proteomes" id="UP001519460"/>
    </source>
</evidence>
<dbReference type="AlphaFoldDB" id="A0ABD0KAI8"/>
<proteinExistence type="predicted"/>
<organism evidence="1 2">
    <name type="scientific">Batillaria attramentaria</name>
    <dbReference type="NCBI Taxonomy" id="370345"/>
    <lineage>
        <taxon>Eukaryota</taxon>
        <taxon>Metazoa</taxon>
        <taxon>Spiralia</taxon>
        <taxon>Lophotrochozoa</taxon>
        <taxon>Mollusca</taxon>
        <taxon>Gastropoda</taxon>
        <taxon>Caenogastropoda</taxon>
        <taxon>Sorbeoconcha</taxon>
        <taxon>Cerithioidea</taxon>
        <taxon>Batillariidae</taxon>
        <taxon>Batillaria</taxon>
    </lineage>
</organism>
<name>A0ABD0KAI8_9CAEN</name>
<gene>
    <name evidence="1" type="ORF">BaRGS_00024597</name>
</gene>
<sequence length="97" mass="11372">MANLAERPPATGYFFKKQNYQATSRFIKVILHGLSSMEKRVVVLLNSSKSGNIFDKESKGIWELIKDYFASSSTYKEENYFPHQNDEEEDVFGRRRR</sequence>
<reference evidence="1 2" key="1">
    <citation type="journal article" date="2023" name="Sci. Data">
        <title>Genome assembly of the Korean intertidal mud-creeper Batillaria attramentaria.</title>
        <authorList>
            <person name="Patra A.K."/>
            <person name="Ho P.T."/>
            <person name="Jun S."/>
            <person name="Lee S.J."/>
            <person name="Kim Y."/>
            <person name="Won Y.J."/>
        </authorList>
    </citation>
    <scope>NUCLEOTIDE SEQUENCE [LARGE SCALE GENOMIC DNA]</scope>
    <source>
        <strain evidence="1">Wonlab-2016</strain>
    </source>
</reference>
<dbReference type="EMBL" id="JACVVK020000215">
    <property type="protein sequence ID" value="KAK7484108.1"/>
    <property type="molecule type" value="Genomic_DNA"/>
</dbReference>